<sequence>MASGGGINVANPVSIIVSTNLGDISPGENDGLAWWDRPGGLVTASPPPTTPRRQHQQERKPVPMRPESTRNFWSEHRRQGHEAKEVLRRESIENALRRRYNLGAEFQFPPEFFDVPLSSTAALNNYREAMNAKSSEERQARQSRLRDLPGSSPLREAKSANDLDPDEVEMHQAFQETLTSGSMDKAAARVREEVGYLYFVGVDAWGWKDDYLNSRHRLIYRHPERVQELTRQVLEELQAGM</sequence>
<gene>
    <name evidence="2" type="ORF">EJ04DRAFT_528965</name>
</gene>
<feature type="region of interest" description="Disordered" evidence="1">
    <location>
        <begin position="27"/>
        <end position="70"/>
    </location>
</feature>
<evidence type="ECO:0000256" key="1">
    <source>
        <dbReference type="SAM" id="MobiDB-lite"/>
    </source>
</evidence>
<organism evidence="2 3">
    <name type="scientific">Polyplosphaeria fusca</name>
    <dbReference type="NCBI Taxonomy" id="682080"/>
    <lineage>
        <taxon>Eukaryota</taxon>
        <taxon>Fungi</taxon>
        <taxon>Dikarya</taxon>
        <taxon>Ascomycota</taxon>
        <taxon>Pezizomycotina</taxon>
        <taxon>Dothideomycetes</taxon>
        <taxon>Pleosporomycetidae</taxon>
        <taxon>Pleosporales</taxon>
        <taxon>Tetraplosphaeriaceae</taxon>
        <taxon>Polyplosphaeria</taxon>
    </lineage>
</organism>
<dbReference type="OrthoDB" id="3783520at2759"/>
<feature type="region of interest" description="Disordered" evidence="1">
    <location>
        <begin position="130"/>
        <end position="167"/>
    </location>
</feature>
<evidence type="ECO:0000313" key="3">
    <source>
        <dbReference type="Proteomes" id="UP000799444"/>
    </source>
</evidence>
<protein>
    <submittedName>
        <fullName evidence="2">Uncharacterized protein</fullName>
    </submittedName>
</protein>
<accession>A0A9P4UTN6</accession>
<comment type="caution">
    <text evidence="2">The sequence shown here is derived from an EMBL/GenBank/DDBJ whole genome shotgun (WGS) entry which is preliminary data.</text>
</comment>
<evidence type="ECO:0000313" key="2">
    <source>
        <dbReference type="EMBL" id="KAF2728022.1"/>
    </source>
</evidence>
<feature type="compositionally biased region" description="Basic and acidic residues" evidence="1">
    <location>
        <begin position="134"/>
        <end position="147"/>
    </location>
</feature>
<dbReference type="Proteomes" id="UP000799444">
    <property type="component" value="Unassembled WGS sequence"/>
</dbReference>
<name>A0A9P4UTN6_9PLEO</name>
<reference evidence="2" key="1">
    <citation type="journal article" date="2020" name="Stud. Mycol.">
        <title>101 Dothideomycetes genomes: a test case for predicting lifestyles and emergence of pathogens.</title>
        <authorList>
            <person name="Haridas S."/>
            <person name="Albert R."/>
            <person name="Binder M."/>
            <person name="Bloem J."/>
            <person name="Labutti K."/>
            <person name="Salamov A."/>
            <person name="Andreopoulos B."/>
            <person name="Baker S."/>
            <person name="Barry K."/>
            <person name="Bills G."/>
            <person name="Bluhm B."/>
            <person name="Cannon C."/>
            <person name="Castanera R."/>
            <person name="Culley D."/>
            <person name="Daum C."/>
            <person name="Ezra D."/>
            <person name="Gonzalez J."/>
            <person name="Henrissat B."/>
            <person name="Kuo A."/>
            <person name="Liang C."/>
            <person name="Lipzen A."/>
            <person name="Lutzoni F."/>
            <person name="Magnuson J."/>
            <person name="Mondo S."/>
            <person name="Nolan M."/>
            <person name="Ohm R."/>
            <person name="Pangilinan J."/>
            <person name="Park H.-J."/>
            <person name="Ramirez L."/>
            <person name="Alfaro M."/>
            <person name="Sun H."/>
            <person name="Tritt A."/>
            <person name="Yoshinaga Y."/>
            <person name="Zwiers L.-H."/>
            <person name="Turgeon B."/>
            <person name="Goodwin S."/>
            <person name="Spatafora J."/>
            <person name="Crous P."/>
            <person name="Grigoriev I."/>
        </authorList>
    </citation>
    <scope>NUCLEOTIDE SEQUENCE</scope>
    <source>
        <strain evidence="2">CBS 125425</strain>
    </source>
</reference>
<proteinExistence type="predicted"/>
<dbReference type="EMBL" id="ML996299">
    <property type="protein sequence ID" value="KAF2728022.1"/>
    <property type="molecule type" value="Genomic_DNA"/>
</dbReference>
<dbReference type="AlphaFoldDB" id="A0A9P4UTN6"/>
<keyword evidence="3" id="KW-1185">Reference proteome</keyword>